<sequence length="121" mass="14716">MLSAVAVVISIIAIFLTLLEYLHNRNLEQSSLIAYKLIELKEKIIKVNDEETKEFYRSIYLDLFEWYSFLSNRWIINGKRVNRYFDDTWDDGIHEFYDLLIKEKPDAYPEIRKHFKYDKIK</sequence>
<evidence type="ECO:0000256" key="1">
    <source>
        <dbReference type="SAM" id="Phobius"/>
    </source>
</evidence>
<reference evidence="2" key="1">
    <citation type="journal article" date="2021" name="Proc. Natl. Acad. Sci. U.S.A.">
        <title>A Catalog of Tens of Thousands of Viruses from Human Metagenomes Reveals Hidden Associations with Chronic Diseases.</title>
        <authorList>
            <person name="Tisza M.J."/>
            <person name="Buck C.B."/>
        </authorList>
    </citation>
    <scope>NUCLEOTIDE SEQUENCE</scope>
    <source>
        <strain evidence="2">CtedO8</strain>
    </source>
</reference>
<dbReference type="EMBL" id="BK032737">
    <property type="protein sequence ID" value="DAF57674.1"/>
    <property type="molecule type" value="Genomic_DNA"/>
</dbReference>
<keyword evidence="1" id="KW-0812">Transmembrane</keyword>
<protein>
    <submittedName>
        <fullName evidence="2">Uncharacterized protein</fullName>
    </submittedName>
</protein>
<keyword evidence="1" id="KW-0472">Membrane</keyword>
<accession>A0A8S5T4H5</accession>
<feature type="transmembrane region" description="Helical" evidence="1">
    <location>
        <begin position="6"/>
        <end position="22"/>
    </location>
</feature>
<name>A0A8S5T4H5_9CAUD</name>
<organism evidence="2">
    <name type="scientific">Siphoviridae sp. ctedO8</name>
    <dbReference type="NCBI Taxonomy" id="2827907"/>
    <lineage>
        <taxon>Viruses</taxon>
        <taxon>Duplodnaviria</taxon>
        <taxon>Heunggongvirae</taxon>
        <taxon>Uroviricota</taxon>
        <taxon>Caudoviricetes</taxon>
    </lineage>
</organism>
<keyword evidence="1" id="KW-1133">Transmembrane helix</keyword>
<evidence type="ECO:0000313" key="2">
    <source>
        <dbReference type="EMBL" id="DAF57674.1"/>
    </source>
</evidence>
<proteinExistence type="predicted"/>